<keyword evidence="1" id="KW-1133">Transmembrane helix</keyword>
<keyword evidence="1" id="KW-0812">Transmembrane</keyword>
<proteinExistence type="predicted"/>
<evidence type="ECO:0000256" key="1">
    <source>
        <dbReference type="SAM" id="Phobius"/>
    </source>
</evidence>
<dbReference type="EMBL" id="AKWN02000081">
    <property type="protein sequence ID" value="EMP08984.1"/>
    <property type="molecule type" value="Genomic_DNA"/>
</dbReference>
<organism evidence="2 3">
    <name type="scientific">Leptospira interrogans serovar Pyrogenes str. 200701872</name>
    <dbReference type="NCBI Taxonomy" id="1193029"/>
    <lineage>
        <taxon>Bacteria</taxon>
        <taxon>Pseudomonadati</taxon>
        <taxon>Spirochaetota</taxon>
        <taxon>Spirochaetia</taxon>
        <taxon>Leptospirales</taxon>
        <taxon>Leptospiraceae</taxon>
        <taxon>Leptospira</taxon>
    </lineage>
</organism>
<reference evidence="2 3" key="1">
    <citation type="submission" date="2013-01" db="EMBL/GenBank/DDBJ databases">
        <authorList>
            <person name="Harkins D.M."/>
            <person name="Durkin A.S."/>
            <person name="Brinkac L.M."/>
            <person name="Haft D.H."/>
            <person name="Selengut J.D."/>
            <person name="Sanka R."/>
            <person name="DePew J."/>
            <person name="Purushe J."/>
            <person name="Picardeau M."/>
            <person name="Werts C."/>
            <person name="Goarant C."/>
            <person name="Vinetz J.M."/>
            <person name="Sutton G.G."/>
            <person name="Nierman W.C."/>
            <person name="Fouts D.E."/>
        </authorList>
    </citation>
    <scope>NUCLEOTIDE SEQUENCE [LARGE SCALE GENOMIC DNA]</scope>
    <source>
        <strain evidence="2 3">200701872</strain>
    </source>
</reference>
<protein>
    <submittedName>
        <fullName evidence="2">Uncharacterized protein</fullName>
    </submittedName>
</protein>
<gene>
    <name evidence="2" type="ORF">LEP1GSC124_4485</name>
</gene>
<sequence length="65" mass="7714">MQRLEEKESFTSVESIELKLAQWKIQLNSSLKKMSHDELVLLFCFIVFPVYLFKTDLSSRRGVLY</sequence>
<accession>M7ADV0</accession>
<comment type="caution">
    <text evidence="2">The sequence shown here is derived from an EMBL/GenBank/DDBJ whole genome shotgun (WGS) entry which is preliminary data.</text>
</comment>
<evidence type="ECO:0000313" key="2">
    <source>
        <dbReference type="EMBL" id="EMP08984.1"/>
    </source>
</evidence>
<keyword evidence="1" id="KW-0472">Membrane</keyword>
<evidence type="ECO:0000313" key="3">
    <source>
        <dbReference type="Proteomes" id="UP000012117"/>
    </source>
</evidence>
<name>M7ADV0_LEPIR</name>
<dbReference type="Proteomes" id="UP000012117">
    <property type="component" value="Unassembled WGS sequence"/>
</dbReference>
<feature type="transmembrane region" description="Helical" evidence="1">
    <location>
        <begin position="39"/>
        <end position="57"/>
    </location>
</feature>
<dbReference type="AlphaFoldDB" id="M7ADV0"/>
<dbReference type="BioCyc" id="LINT1193029:G11R4-1084-MONOMER"/>